<proteinExistence type="predicted"/>
<reference evidence="1 2" key="1">
    <citation type="journal article" date="2012" name="Gene">
        <title>Sequence of Leptospira santarosai serovar Shermani genome and prediction of virulence-associated genes.</title>
        <authorList>
            <person name="Chou L.F."/>
            <person name="Chen Y.T."/>
            <person name="Lu C.W."/>
            <person name="Ko Y.C."/>
            <person name="Tang C.Y."/>
            <person name="Pan M.J."/>
            <person name="Tian Y.C."/>
            <person name="Chiu C.H."/>
            <person name="Hung C.C."/>
            <person name="Yang C.W."/>
        </authorList>
    </citation>
    <scope>NUCLEOTIDE SEQUENCE [LARGE SCALE GENOMIC DNA]</scope>
    <source>
        <strain evidence="1">LT 821</strain>
    </source>
</reference>
<dbReference type="AlphaFoldDB" id="A0A097ESF7"/>
<protein>
    <submittedName>
        <fullName evidence="1">Uncharacterized protein</fullName>
    </submittedName>
</protein>
<dbReference type="EMBL" id="CP006694">
    <property type="protein sequence ID" value="AIT10866.1"/>
    <property type="molecule type" value="Genomic_DNA"/>
</dbReference>
<dbReference type="Proteomes" id="UP000035800">
    <property type="component" value="Chromosome I"/>
</dbReference>
<name>A0A097ESF7_9LEPT</name>
<evidence type="ECO:0000313" key="2">
    <source>
        <dbReference type="Proteomes" id="UP000035800"/>
    </source>
</evidence>
<organism evidence="1 2">
    <name type="scientific">Leptospira santarosai serovar Shermani str. LT 821</name>
    <dbReference type="NCBI Taxonomy" id="758847"/>
    <lineage>
        <taxon>Bacteria</taxon>
        <taxon>Pseudomonadati</taxon>
        <taxon>Spirochaetota</taxon>
        <taxon>Spirochaetia</taxon>
        <taxon>Leptospirales</taxon>
        <taxon>Leptospiraceae</taxon>
        <taxon>Leptospira</taxon>
    </lineage>
</organism>
<accession>A0A097ESF7</accession>
<reference evidence="1 2" key="2">
    <citation type="journal article" date="2014" name="Emerg. Microbes Infect.">
        <title>Potential impact on kidney infection: a whole-genome analysis of Leptospira santarosai serovar Shermani.</title>
        <authorList>
            <person name="Chou L.F."/>
            <person name="Chen T.W."/>
            <person name="Ko Y.C."/>
            <person name="Pan M.J."/>
            <person name="Tian Y.C."/>
            <person name="Chiu C.H."/>
            <person name="Tang P."/>
            <person name="Hung C.C."/>
            <person name="Yang C.W."/>
        </authorList>
    </citation>
    <scope>NUCLEOTIDE SEQUENCE</scope>
    <source>
        <strain evidence="1 2">LT 821</strain>
    </source>
</reference>
<dbReference type="KEGG" id="lst:LSS_21355"/>
<sequence>MNLLQGSPVSGQIDSPGLNLQFRFQGSLQRQVARPDLSSESNSPKRPVSRMFSSHWNSLLNSFTKQLRFCFLYIRSYV</sequence>
<gene>
    <name evidence="1" type="ORF">LSS_21355</name>
</gene>
<dbReference type="STRING" id="758847.LSS_21355"/>
<evidence type="ECO:0000313" key="1">
    <source>
        <dbReference type="EMBL" id="AIT10866.1"/>
    </source>
</evidence>